<proteinExistence type="predicted"/>
<dbReference type="Proteomes" id="UP000828390">
    <property type="component" value="Unassembled WGS sequence"/>
</dbReference>
<evidence type="ECO:0000259" key="3">
    <source>
        <dbReference type="SMART" id="SM00328"/>
    </source>
</evidence>
<evidence type="ECO:0000313" key="4">
    <source>
        <dbReference type="EMBL" id="KAH3787316.1"/>
    </source>
</evidence>
<protein>
    <recommendedName>
        <fullName evidence="3">Lipid-binding serum glycoprotein N-terminal domain-containing protein</fullName>
    </recommendedName>
</protein>
<dbReference type="InterPro" id="IPR017943">
    <property type="entry name" value="Bactericidal_perm-incr_a/b_dom"/>
</dbReference>
<dbReference type="InterPro" id="IPR017942">
    <property type="entry name" value="Lipid-bd_serum_glycop_N"/>
</dbReference>
<reference evidence="4" key="1">
    <citation type="journal article" date="2019" name="bioRxiv">
        <title>The Genome of the Zebra Mussel, Dreissena polymorpha: A Resource for Invasive Species Research.</title>
        <authorList>
            <person name="McCartney M.A."/>
            <person name="Auch B."/>
            <person name="Kono T."/>
            <person name="Mallez S."/>
            <person name="Zhang Y."/>
            <person name="Obille A."/>
            <person name="Becker A."/>
            <person name="Abrahante J.E."/>
            <person name="Garbe J."/>
            <person name="Badalamenti J.P."/>
            <person name="Herman A."/>
            <person name="Mangelson H."/>
            <person name="Liachko I."/>
            <person name="Sullivan S."/>
            <person name="Sone E.D."/>
            <person name="Koren S."/>
            <person name="Silverstein K.A.T."/>
            <person name="Beckman K.B."/>
            <person name="Gohl D.M."/>
        </authorList>
    </citation>
    <scope>NUCLEOTIDE SEQUENCE</scope>
    <source>
        <strain evidence="4">Duluth1</strain>
        <tissue evidence="4">Whole animal</tissue>
    </source>
</reference>
<dbReference type="GO" id="GO:0005615">
    <property type="term" value="C:extracellular space"/>
    <property type="evidence" value="ECO:0007669"/>
    <property type="project" value="TreeGrafter"/>
</dbReference>
<dbReference type="AlphaFoldDB" id="A0A9D4EZN8"/>
<gene>
    <name evidence="4" type="ORF">DPMN_165437</name>
</gene>
<feature type="signal peptide" evidence="2">
    <location>
        <begin position="1"/>
        <end position="22"/>
    </location>
</feature>
<reference evidence="4" key="2">
    <citation type="submission" date="2020-11" db="EMBL/GenBank/DDBJ databases">
        <authorList>
            <person name="McCartney M.A."/>
            <person name="Auch B."/>
            <person name="Kono T."/>
            <person name="Mallez S."/>
            <person name="Becker A."/>
            <person name="Gohl D.M."/>
            <person name="Silverstein K.A.T."/>
            <person name="Koren S."/>
            <person name="Bechman K.B."/>
            <person name="Herman A."/>
            <person name="Abrahante J.E."/>
            <person name="Garbe J."/>
        </authorList>
    </citation>
    <scope>NUCLEOTIDE SEQUENCE</scope>
    <source>
        <strain evidence="4">Duluth1</strain>
        <tissue evidence="4">Whole animal</tissue>
    </source>
</reference>
<accession>A0A9D4EZN8</accession>
<organism evidence="4 5">
    <name type="scientific">Dreissena polymorpha</name>
    <name type="common">Zebra mussel</name>
    <name type="synonym">Mytilus polymorpha</name>
    <dbReference type="NCBI Taxonomy" id="45954"/>
    <lineage>
        <taxon>Eukaryota</taxon>
        <taxon>Metazoa</taxon>
        <taxon>Spiralia</taxon>
        <taxon>Lophotrochozoa</taxon>
        <taxon>Mollusca</taxon>
        <taxon>Bivalvia</taxon>
        <taxon>Autobranchia</taxon>
        <taxon>Heteroconchia</taxon>
        <taxon>Euheterodonta</taxon>
        <taxon>Imparidentia</taxon>
        <taxon>Neoheterodontei</taxon>
        <taxon>Myida</taxon>
        <taxon>Dreissenoidea</taxon>
        <taxon>Dreissenidae</taxon>
        <taxon>Dreissena</taxon>
    </lineage>
</organism>
<feature type="domain" description="Lipid-binding serum glycoprotein N-terminal" evidence="3">
    <location>
        <begin position="30"/>
        <end position="213"/>
    </location>
</feature>
<dbReference type="SUPFAM" id="SSF55394">
    <property type="entry name" value="Bactericidal permeability-increasing protein, BPI"/>
    <property type="match status" value="1"/>
</dbReference>
<evidence type="ECO:0000256" key="2">
    <source>
        <dbReference type="SAM" id="SignalP"/>
    </source>
</evidence>
<keyword evidence="5" id="KW-1185">Reference proteome</keyword>
<dbReference type="SMART" id="SM00328">
    <property type="entry name" value="BPI1"/>
    <property type="match status" value="1"/>
</dbReference>
<dbReference type="Pfam" id="PF01273">
    <property type="entry name" value="LBP_BPI_CETP"/>
    <property type="match status" value="1"/>
</dbReference>
<dbReference type="PANTHER" id="PTHR10504">
    <property type="entry name" value="BACTERICIDAL PERMEABILITY-INCREASING BPI PROTEIN-RELATED"/>
    <property type="match status" value="1"/>
</dbReference>
<dbReference type="PANTHER" id="PTHR10504:SF131">
    <property type="entry name" value="BPI2 DOMAIN-CONTAINING PROTEIN"/>
    <property type="match status" value="1"/>
</dbReference>
<evidence type="ECO:0000256" key="1">
    <source>
        <dbReference type="ARBA" id="ARBA00023180"/>
    </source>
</evidence>
<dbReference type="InterPro" id="IPR032942">
    <property type="entry name" value="BPI/LBP/Plunc"/>
</dbReference>
<comment type="caution">
    <text evidence="4">The sequence shown here is derived from an EMBL/GenBank/DDBJ whole genome shotgun (WGS) entry which is preliminary data.</text>
</comment>
<name>A0A9D4EZN8_DREPO</name>
<sequence length="224" mass="24209">MRWSLMLMTLVTLICVLATSKAANSGFKARITKSGLDYAYDVAVNAITKMASTITLPDISGVISGFSYSVNNIRVTSFTPPASVIGLVPDQGLQWTASGVGVQIEASFTYKALFIGGDGSVSANISGVGFDLSIELGVDATGRPSISTRKCVSSVGDVDIQFDGSILAWLLNLLKGFIEDDIRDILPTKLLWRLTSSSSTTVCFRHHCFRRHKWKHSIRVRSIG</sequence>
<keyword evidence="2" id="KW-0732">Signal</keyword>
<feature type="chain" id="PRO_5038626297" description="Lipid-binding serum glycoprotein N-terminal domain-containing protein" evidence="2">
    <location>
        <begin position="23"/>
        <end position="224"/>
    </location>
</feature>
<dbReference type="FunFam" id="3.15.10.10:FF:000001">
    <property type="entry name" value="phospholipid transfer protein-like"/>
    <property type="match status" value="1"/>
</dbReference>
<evidence type="ECO:0000313" key="5">
    <source>
        <dbReference type="Proteomes" id="UP000828390"/>
    </source>
</evidence>
<dbReference type="Gene3D" id="3.15.10.10">
    <property type="entry name" value="Bactericidal permeability-increasing protein, domain 1"/>
    <property type="match status" value="1"/>
</dbReference>
<dbReference type="GO" id="GO:0008289">
    <property type="term" value="F:lipid binding"/>
    <property type="evidence" value="ECO:0007669"/>
    <property type="project" value="InterPro"/>
</dbReference>
<dbReference type="EMBL" id="JAIWYP010000008">
    <property type="protein sequence ID" value="KAH3787316.1"/>
    <property type="molecule type" value="Genomic_DNA"/>
</dbReference>
<keyword evidence="1" id="KW-0325">Glycoprotein</keyword>